<dbReference type="Pfam" id="PF13807">
    <property type="entry name" value="GNVR"/>
    <property type="match status" value="1"/>
</dbReference>
<sequence length="714" mass="76879">MAMNQGVVDGADYREPTHGPENLLRLVALLWRNILIILLSGLLLAAIAFGVSQLIPNYYTATTQILLDPEGSRILESDLTAQPRAVDSHVLNQQYLLTSNELLTRVVEKENLQNDPEFGAFNAEYTDSKSRTQLAIDRLRKAESVAIVGKSFIVNVTVKSSSPEQAAKLANAIADTYLELRSEMNADTLKRTGGGLSAQLEQLRKAVEDGDRAVQAYRATHNLANVAGRPDIEQQISDTNAEIARLSGTIAENEALVSELRQARNDRQYLRSVPDSSLTPSIISLRARYQQSQEEQAVLATSLGAQHPALQAARARTQSLATILDDQLRNFSTTTSRNLDRLKNQLALLQANLDRLTRAQNGEESTMVQLRELQRKLDSDRAVYESFLLRTRQLSEQQGTPTENSRIISVAEAPLQKAGPPRTLIATGAGLFGMILAAGILVLRDQFGGRNTTIAATNPSVVSRFKRTKPEAPAVTLPVGEVQAVQSPPVSTIAPVAASGPAHGPTPLVSARIIPAKRSRALLANEKEDYAGLVKELCASVPLSQGYAVLVTSVGPQNRASHTAFNLAHAAARLGRRVLLADGASRDPALTRLLLDVPTSMVNKAAGQDGGHGGIVDFEGASLMKFLPAGADLQAHLSGKMVSEENETFDLIVVDGGIADAHPVPAPIARMVDEVVLMQNDEDAGSTVLSLVALEEGGLKQARVVRQDRTGLHY</sequence>
<keyword evidence="5 7" id="KW-0472">Membrane</keyword>
<evidence type="ECO:0000256" key="5">
    <source>
        <dbReference type="ARBA" id="ARBA00023136"/>
    </source>
</evidence>
<organism evidence="10 11">
    <name type="scientific">Agrobacterium larrymoorei</name>
    <dbReference type="NCBI Taxonomy" id="160699"/>
    <lineage>
        <taxon>Bacteria</taxon>
        <taxon>Pseudomonadati</taxon>
        <taxon>Pseudomonadota</taxon>
        <taxon>Alphaproteobacteria</taxon>
        <taxon>Hyphomicrobiales</taxon>
        <taxon>Rhizobiaceae</taxon>
        <taxon>Rhizobium/Agrobacterium group</taxon>
        <taxon>Agrobacterium</taxon>
    </lineage>
</organism>
<proteinExistence type="predicted"/>
<comment type="subcellular location">
    <subcellularLocation>
        <location evidence="1">Cell membrane</location>
        <topology evidence="1">Multi-pass membrane protein</topology>
    </subcellularLocation>
</comment>
<evidence type="ECO:0000313" key="10">
    <source>
        <dbReference type="EMBL" id="MDR6101141.1"/>
    </source>
</evidence>
<protein>
    <submittedName>
        <fullName evidence="10">Succinoglycan biosynthesis transport protein ExoP</fullName>
    </submittedName>
</protein>
<dbReference type="InterPro" id="IPR050445">
    <property type="entry name" value="Bact_polysacc_biosynth/exp"/>
</dbReference>
<dbReference type="RefSeq" id="WP_309770060.1">
    <property type="nucleotide sequence ID" value="NZ_JAVIZC010000001.1"/>
</dbReference>
<comment type="caution">
    <text evidence="10">The sequence shown here is derived from an EMBL/GenBank/DDBJ whole genome shotgun (WGS) entry which is preliminary data.</text>
</comment>
<keyword evidence="3 7" id="KW-0812">Transmembrane</keyword>
<feature type="transmembrane region" description="Helical" evidence="7">
    <location>
        <begin position="424"/>
        <end position="443"/>
    </location>
</feature>
<keyword evidence="6" id="KW-0175">Coiled coil</keyword>
<feature type="domain" description="Tyrosine-protein kinase G-rich" evidence="9">
    <location>
        <begin position="372"/>
        <end position="444"/>
    </location>
</feature>
<accession>A0AAJ2EQK3</accession>
<dbReference type="InterPro" id="IPR032807">
    <property type="entry name" value="GNVR"/>
</dbReference>
<dbReference type="Proteomes" id="UP001255601">
    <property type="component" value="Unassembled WGS sequence"/>
</dbReference>
<feature type="coiled-coil region" evidence="6">
    <location>
        <begin position="332"/>
        <end position="359"/>
    </location>
</feature>
<reference evidence="10" key="1">
    <citation type="submission" date="2023-08" db="EMBL/GenBank/DDBJ databases">
        <title>Functional and genomic diversity of the sorghum phyllosphere microbiome.</title>
        <authorList>
            <person name="Shade A."/>
        </authorList>
    </citation>
    <scope>NUCLEOTIDE SEQUENCE</scope>
    <source>
        <strain evidence="10">SORGH_AS_0974</strain>
    </source>
</reference>
<evidence type="ECO:0000256" key="6">
    <source>
        <dbReference type="SAM" id="Coils"/>
    </source>
</evidence>
<evidence type="ECO:0000256" key="1">
    <source>
        <dbReference type="ARBA" id="ARBA00004651"/>
    </source>
</evidence>
<keyword evidence="2" id="KW-1003">Cell membrane</keyword>
<dbReference type="PANTHER" id="PTHR32309">
    <property type="entry name" value="TYROSINE-PROTEIN KINASE"/>
    <property type="match status" value="1"/>
</dbReference>
<dbReference type="GO" id="GO:0004713">
    <property type="term" value="F:protein tyrosine kinase activity"/>
    <property type="evidence" value="ECO:0007669"/>
    <property type="project" value="TreeGrafter"/>
</dbReference>
<dbReference type="Pfam" id="PF02706">
    <property type="entry name" value="Wzz"/>
    <property type="match status" value="1"/>
</dbReference>
<feature type="domain" description="Polysaccharide chain length determinant N-terminal" evidence="8">
    <location>
        <begin position="22"/>
        <end position="109"/>
    </location>
</feature>
<evidence type="ECO:0000256" key="3">
    <source>
        <dbReference type="ARBA" id="ARBA00022692"/>
    </source>
</evidence>
<dbReference type="Gene3D" id="3.40.50.300">
    <property type="entry name" value="P-loop containing nucleotide triphosphate hydrolases"/>
    <property type="match status" value="1"/>
</dbReference>
<evidence type="ECO:0000256" key="7">
    <source>
        <dbReference type="SAM" id="Phobius"/>
    </source>
</evidence>
<dbReference type="InterPro" id="IPR027417">
    <property type="entry name" value="P-loop_NTPase"/>
</dbReference>
<name>A0AAJ2EQK3_9HYPH</name>
<dbReference type="GO" id="GO:0005886">
    <property type="term" value="C:plasma membrane"/>
    <property type="evidence" value="ECO:0007669"/>
    <property type="project" value="UniProtKB-SubCell"/>
</dbReference>
<keyword evidence="4 7" id="KW-1133">Transmembrane helix</keyword>
<evidence type="ECO:0000313" key="11">
    <source>
        <dbReference type="Proteomes" id="UP001255601"/>
    </source>
</evidence>
<dbReference type="PANTHER" id="PTHR32309:SF13">
    <property type="entry name" value="FERRIC ENTEROBACTIN TRANSPORT PROTEIN FEPE"/>
    <property type="match status" value="1"/>
</dbReference>
<dbReference type="EMBL" id="JAVIZC010000001">
    <property type="protein sequence ID" value="MDR6101141.1"/>
    <property type="molecule type" value="Genomic_DNA"/>
</dbReference>
<dbReference type="AlphaFoldDB" id="A0AAJ2EQK3"/>
<evidence type="ECO:0000256" key="4">
    <source>
        <dbReference type="ARBA" id="ARBA00022989"/>
    </source>
</evidence>
<evidence type="ECO:0000256" key="2">
    <source>
        <dbReference type="ARBA" id="ARBA00022475"/>
    </source>
</evidence>
<dbReference type="InterPro" id="IPR003856">
    <property type="entry name" value="LPS_length_determ_N"/>
</dbReference>
<evidence type="ECO:0000259" key="9">
    <source>
        <dbReference type="Pfam" id="PF13807"/>
    </source>
</evidence>
<gene>
    <name evidence="10" type="ORF">QE369_001319</name>
</gene>
<feature type="transmembrane region" description="Helical" evidence="7">
    <location>
        <begin position="34"/>
        <end position="55"/>
    </location>
</feature>
<evidence type="ECO:0000259" key="8">
    <source>
        <dbReference type="Pfam" id="PF02706"/>
    </source>
</evidence>